<name>A0A7M3MIH5_9BACT</name>
<proteinExistence type="inferred from homology"/>
<dbReference type="PANTHER" id="PTHR30576">
    <property type="entry name" value="COLANIC BIOSYNTHESIS UDP-GLUCOSE LIPID CARRIER TRANSFERASE"/>
    <property type="match status" value="1"/>
</dbReference>
<dbReference type="InterPro" id="IPR036291">
    <property type="entry name" value="NAD(P)-bd_dom_sf"/>
</dbReference>
<dbReference type="SUPFAM" id="SSF51735">
    <property type="entry name" value="NAD(P)-binding Rossmann-fold domains"/>
    <property type="match status" value="1"/>
</dbReference>
<evidence type="ECO:0000259" key="8">
    <source>
        <dbReference type="Pfam" id="PF02397"/>
    </source>
</evidence>
<evidence type="ECO:0000256" key="3">
    <source>
        <dbReference type="ARBA" id="ARBA00022679"/>
    </source>
</evidence>
<gene>
    <name evidence="9" type="ORF">DPQ33_03835</name>
</gene>
<dbReference type="RefSeq" id="WP_144301857.1">
    <property type="nucleotide sequence ID" value="NZ_QMIE01000002.1"/>
</dbReference>
<dbReference type="Pfam" id="PF13727">
    <property type="entry name" value="CoA_binding_3"/>
    <property type="match status" value="1"/>
</dbReference>
<feature type="transmembrane region" description="Helical" evidence="7">
    <location>
        <begin position="113"/>
        <end position="132"/>
    </location>
</feature>
<evidence type="ECO:0000256" key="1">
    <source>
        <dbReference type="ARBA" id="ARBA00004141"/>
    </source>
</evidence>
<feature type="transmembrane region" description="Helical" evidence="7">
    <location>
        <begin position="12"/>
        <end position="32"/>
    </location>
</feature>
<reference evidence="9 10" key="1">
    <citation type="submission" date="2018-06" db="EMBL/GenBank/DDBJ databases">
        <title>Complete genome of Desulfovibrio indonesiensis P37SLT.</title>
        <authorList>
            <person name="Crispim J.S."/>
            <person name="Vidigal P.M.P."/>
            <person name="Silva L.C.F."/>
            <person name="Laguardia C.N."/>
            <person name="Araujo L.C."/>
            <person name="Dias R.S."/>
            <person name="Sousa M.P."/>
            <person name="Paula S.O."/>
            <person name="Silva C."/>
        </authorList>
    </citation>
    <scope>NUCLEOTIDE SEQUENCE [LARGE SCALE GENOMIC DNA]</scope>
    <source>
        <strain evidence="9 10">P37SLT</strain>
    </source>
</reference>
<evidence type="ECO:0000256" key="7">
    <source>
        <dbReference type="SAM" id="Phobius"/>
    </source>
</evidence>
<dbReference type="Proteomes" id="UP000448292">
    <property type="component" value="Unassembled WGS sequence"/>
</dbReference>
<evidence type="ECO:0000256" key="6">
    <source>
        <dbReference type="ARBA" id="ARBA00023136"/>
    </source>
</evidence>
<accession>A0A7M3MIH5</accession>
<keyword evidence="5 7" id="KW-1133">Transmembrane helix</keyword>
<dbReference type="AlphaFoldDB" id="A0A7M3MIH5"/>
<organism evidence="9 10">
    <name type="scientific">Oceanidesulfovibrio indonesiensis</name>
    <dbReference type="NCBI Taxonomy" id="54767"/>
    <lineage>
        <taxon>Bacteria</taxon>
        <taxon>Pseudomonadati</taxon>
        <taxon>Thermodesulfobacteriota</taxon>
        <taxon>Desulfovibrionia</taxon>
        <taxon>Desulfovibrionales</taxon>
        <taxon>Desulfovibrionaceae</taxon>
        <taxon>Oceanidesulfovibrio</taxon>
    </lineage>
</organism>
<evidence type="ECO:0000313" key="9">
    <source>
        <dbReference type="EMBL" id="TVM19498.1"/>
    </source>
</evidence>
<comment type="similarity">
    <text evidence="2">Belongs to the bacterial sugar transferase family.</text>
</comment>
<dbReference type="EC" id="2.7.8.31" evidence="9"/>
<comment type="subcellular location">
    <subcellularLocation>
        <location evidence="1">Membrane</location>
        <topology evidence="1">Multi-pass membrane protein</topology>
    </subcellularLocation>
</comment>
<feature type="transmembrane region" description="Helical" evidence="7">
    <location>
        <begin position="279"/>
        <end position="300"/>
    </location>
</feature>
<evidence type="ECO:0000256" key="5">
    <source>
        <dbReference type="ARBA" id="ARBA00022989"/>
    </source>
</evidence>
<dbReference type="GO" id="GO:0016020">
    <property type="term" value="C:membrane"/>
    <property type="evidence" value="ECO:0007669"/>
    <property type="project" value="UniProtKB-SubCell"/>
</dbReference>
<keyword evidence="10" id="KW-1185">Reference proteome</keyword>
<sequence>MNRIDNPYQHLAYSALQVADAILAGGLFLAFWKLDVIPQTAQTEYEALTLLIAFATPACMSLAGAYRGWRTGGILPELRSVLTGCIFLFISLAVAGALLKINHVYSRIIVGEWFVTWVGLLVTTRVAMRLALRLVRRNGRNTRTALIVGAGTTGRRISEAIARQPGLGIRVVGLLDDNKTEPVDGVPILGSTMETLAHVNAMKVDIVYIALPMRKEKKIKRLVGALTDTTASVYIAPDMFSYGLLLSGQMDYLGGNPTIALWESPFHGVSSVIKRVSDIVLSSTILLLISPIMLGIALAVKLSSRGPVFFVQWRYGLNGEPIRVFKFRTMRVMEDGYEFVQATKDDPRVTRVGAFLRKTSLDELPQFINVLLGTMSVVGPRPHAVAMNEEYRKLISGYMLRHKIKPGITGLAQINGYRGETDTVDKMEGRVRFDLEYIRKWSLLLDLIIIGKTIRHCVSSPEAY</sequence>
<dbReference type="GO" id="GO:0089702">
    <property type="term" value="F:undecaprenyl-phosphate glucose phosphotransferase activity"/>
    <property type="evidence" value="ECO:0007669"/>
    <property type="project" value="UniProtKB-EC"/>
</dbReference>
<protein>
    <submittedName>
        <fullName evidence="9">Undecaprenyl-phosphate glucose phosphotransferase</fullName>
        <ecNumber evidence="9">2.7.8.31</ecNumber>
    </submittedName>
</protein>
<feature type="transmembrane region" description="Helical" evidence="7">
    <location>
        <begin position="47"/>
        <end position="69"/>
    </location>
</feature>
<dbReference type="Gene3D" id="3.40.50.720">
    <property type="entry name" value="NAD(P)-binding Rossmann-like Domain"/>
    <property type="match status" value="1"/>
</dbReference>
<dbReference type="InterPro" id="IPR003362">
    <property type="entry name" value="Bact_transf"/>
</dbReference>
<dbReference type="InterPro" id="IPR017473">
    <property type="entry name" value="Undecaprenyl-P_gluc_Ptfrase"/>
</dbReference>
<evidence type="ECO:0000256" key="4">
    <source>
        <dbReference type="ARBA" id="ARBA00022692"/>
    </source>
</evidence>
<dbReference type="OrthoDB" id="9808602at2"/>
<keyword evidence="4 7" id="KW-0812">Transmembrane</keyword>
<keyword evidence="3 9" id="KW-0808">Transferase</keyword>
<dbReference type="NCBIfam" id="TIGR03025">
    <property type="entry name" value="EPS_sugtrans"/>
    <property type="match status" value="1"/>
</dbReference>
<evidence type="ECO:0000313" key="10">
    <source>
        <dbReference type="Proteomes" id="UP000448292"/>
    </source>
</evidence>
<dbReference type="NCBIfam" id="TIGR03023">
    <property type="entry name" value="WcaJ_sugtrans"/>
    <property type="match status" value="1"/>
</dbReference>
<dbReference type="Pfam" id="PF02397">
    <property type="entry name" value="Bac_transf"/>
    <property type="match status" value="1"/>
</dbReference>
<feature type="transmembrane region" description="Helical" evidence="7">
    <location>
        <begin position="81"/>
        <end position="101"/>
    </location>
</feature>
<feature type="domain" description="Bacterial sugar transferase" evidence="8">
    <location>
        <begin position="274"/>
        <end position="458"/>
    </location>
</feature>
<comment type="caution">
    <text evidence="9">The sequence shown here is derived from an EMBL/GenBank/DDBJ whole genome shotgun (WGS) entry which is preliminary data.</text>
</comment>
<keyword evidence="6 7" id="KW-0472">Membrane</keyword>
<evidence type="ECO:0000256" key="2">
    <source>
        <dbReference type="ARBA" id="ARBA00006464"/>
    </source>
</evidence>
<dbReference type="PANTHER" id="PTHR30576:SF21">
    <property type="entry name" value="UDP-GLUCOSE:UNDECAPRENYL-PHOSPHATE GLUCOSE-1-PHOSPHATE TRANSFERASE"/>
    <property type="match status" value="1"/>
</dbReference>
<dbReference type="EMBL" id="QMIE01000002">
    <property type="protein sequence ID" value="TVM19498.1"/>
    <property type="molecule type" value="Genomic_DNA"/>
</dbReference>
<dbReference type="InterPro" id="IPR017475">
    <property type="entry name" value="EPS_sugar_tfrase"/>
</dbReference>
<dbReference type="GO" id="GO:0009242">
    <property type="term" value="P:colanic acid biosynthetic process"/>
    <property type="evidence" value="ECO:0007669"/>
    <property type="project" value="TreeGrafter"/>
</dbReference>